<evidence type="ECO:0000256" key="3">
    <source>
        <dbReference type="SAM" id="MobiDB-lite"/>
    </source>
</evidence>
<dbReference type="Proteomes" id="UP000199290">
    <property type="component" value="Unassembled WGS sequence"/>
</dbReference>
<keyword evidence="6" id="KW-1185">Reference proteome</keyword>
<evidence type="ECO:0000256" key="2">
    <source>
        <dbReference type="ARBA" id="ARBA00022837"/>
    </source>
</evidence>
<sequence length="1242" mass="135007">MSQLKRKLCYFFFGVAIVLPVQGYAAPGVLANQPLYLAGGRGVPGNLVLTPSVEFPTIQSLANLGSYTAERRFEGYFDPQKCYLYNYDADASKRHFKPSSVSTSATCSGAGEWSGNFLNWATTQTIDPFRKVLTGGYRYLDTTTETWLEKARHPGQSGLAVREISGSTVVAGATPFTANRVRVRIQGLGVEMRFSVGDTDVNNNPVKYNPTATFSAANAQEAHVRVKVCDSSVGLEANCVQYASAWKPEGLLQKNSETLRYSVFGYLNDDSNSRDGGVLRAQQKFIGPEQFLPSTGLTSNPNAEWDARTGVLVTNPDPTAASNTPGTVVNSGVINYINKFGQLNSNNHKSLDPVSELYYAATRYLKGLGSVSAYSSLNGLDAATTNKYTDGFPVITDWVDPVQYECQPAAILGIGDVNTHDDKNLPGNESTNYRDDEPNMPSEVRQDDTVNVITMTNRVGIIEGLGNSLGETNSFTGRQNSAYIAGLAFDNLVNDMRPNDDGKQTATTHWVDVLENQVLQPPASNQYYLAAKYGGFDVPDDFDPATRTEALPEEWWHTNGETVSLGGTSFKRPDNYYIAGQADRMIASLEKAFESIVAEAVGSSTGVTFNTATLETDTLLFGARFDSANWTGDLFATGLTENQSGPPTIDETETWEAGSVLDARDLSQDARQIITYNGANGLAFNWTNWGSLTTRQQNDLKYDGGAGSLTLAENRISYLRGSPITGMRTRASLLGDIINSTPVYVAEPDLGWPTGVPFGTATDTYANYRSEQRNRTPVVYVGANDGMLHAFRGSDGRELFGYIPEFIFSDQADAGLHYLTQQAYQHRYYVDLTPVVSDVYTQGAGGTADDWRTIVIGGARTGGKGVFALDVTNPANFSELNASSLVMWEFSSADDSRMGYIIEPPTVSLVQWGNNDYRWTAFVPNGYNSTSASTGLFMLDIEGGLDGDWTDSGDYRYIQFDAAADATGLSSVRQVDLNGDRIVDRVYAGDLKGNIWVAADTGNGSWASAYRQGSTPKPLFTAVRSGVVQPITAAPMVVRNPNDNENNPDPDVMVLFGTGQYLTQDDTVSEDVQSFYGVLDQGTSELDRSDLIGRTITDSVITVENEVFDVRSSSGEDFDTQNGWYADFTTETGERIVQPPQVRGDYVFVNSTIPSSNPCDVGGSGWLMAFGLDGQTPDRAVWPKLGAPYVGFKTKGGLPNKTGFLGDYALIPRSDSEILSEEVDVGSTSENTGRMSWQELYD</sequence>
<protein>
    <submittedName>
        <fullName evidence="5">Type IV pilus assembly protein PilY1</fullName>
    </submittedName>
</protein>
<reference evidence="6" key="1">
    <citation type="submission" date="2016-10" db="EMBL/GenBank/DDBJ databases">
        <authorList>
            <person name="Varghese N."/>
            <person name="Submissions S."/>
        </authorList>
    </citation>
    <scope>NUCLEOTIDE SEQUENCE [LARGE SCALE GENOMIC DNA]</scope>
    <source>
        <strain evidence="6">CGMCC 1.6294</strain>
    </source>
</reference>
<dbReference type="RefSeq" id="WP_091992326.1">
    <property type="nucleotide sequence ID" value="NZ_FOYV01000004.1"/>
</dbReference>
<evidence type="ECO:0000259" key="4">
    <source>
        <dbReference type="Pfam" id="PF05567"/>
    </source>
</evidence>
<accession>A0A1I6I2H5</accession>
<dbReference type="Pfam" id="PF05567">
    <property type="entry name" value="T4P_PilY1"/>
    <property type="match status" value="1"/>
</dbReference>
<dbReference type="AlphaFoldDB" id="A0A1I6I2H5"/>
<organism evidence="5 6">
    <name type="scientific">Marinobacter gudaonensis</name>
    <dbReference type="NCBI Taxonomy" id="375760"/>
    <lineage>
        <taxon>Bacteria</taxon>
        <taxon>Pseudomonadati</taxon>
        <taxon>Pseudomonadota</taxon>
        <taxon>Gammaproteobacteria</taxon>
        <taxon>Pseudomonadales</taxon>
        <taxon>Marinobacteraceae</taxon>
        <taxon>Marinobacter</taxon>
    </lineage>
</organism>
<keyword evidence="2" id="KW-0106">Calcium</keyword>
<dbReference type="STRING" id="375760.SAMN04488073_3364"/>
<gene>
    <name evidence="5" type="ORF">SAMN04488073_3364</name>
</gene>
<evidence type="ECO:0000313" key="6">
    <source>
        <dbReference type="Proteomes" id="UP000199290"/>
    </source>
</evidence>
<keyword evidence="1" id="KW-0479">Metal-binding</keyword>
<evidence type="ECO:0000313" key="5">
    <source>
        <dbReference type="EMBL" id="SFR60895.1"/>
    </source>
</evidence>
<name>A0A1I6I2H5_9GAMM</name>
<feature type="domain" description="PilY1 beta-propeller" evidence="4">
    <location>
        <begin position="734"/>
        <end position="1083"/>
    </location>
</feature>
<dbReference type="EMBL" id="FOYV01000004">
    <property type="protein sequence ID" value="SFR60895.1"/>
    <property type="molecule type" value="Genomic_DNA"/>
</dbReference>
<dbReference type="GO" id="GO:0046872">
    <property type="term" value="F:metal ion binding"/>
    <property type="evidence" value="ECO:0007669"/>
    <property type="project" value="UniProtKB-KW"/>
</dbReference>
<proteinExistence type="predicted"/>
<evidence type="ECO:0000256" key="1">
    <source>
        <dbReference type="ARBA" id="ARBA00022723"/>
    </source>
</evidence>
<feature type="region of interest" description="Disordered" evidence="3">
    <location>
        <begin position="420"/>
        <end position="443"/>
    </location>
</feature>
<dbReference type="OrthoDB" id="7156875at2"/>
<dbReference type="InterPro" id="IPR008707">
    <property type="entry name" value="B-propeller_PilY1"/>
</dbReference>